<dbReference type="InterPro" id="IPR045371">
    <property type="entry name" value="ADAMTS_CR_3"/>
</dbReference>
<comment type="caution">
    <text evidence="14">Lacks conserved residue(s) required for the propagation of feature annotation.</text>
</comment>
<dbReference type="PANTHER" id="PTHR13723">
    <property type="entry name" value="ADAMTS A DISINTEGRIN AND METALLOPROTEASE WITH THROMBOSPONDIN MOTIFS PROTEASE"/>
    <property type="match status" value="1"/>
</dbReference>
<keyword evidence="19" id="KW-1185">Reference proteome</keyword>
<evidence type="ECO:0000259" key="17">
    <source>
        <dbReference type="PROSITE" id="PS50900"/>
    </source>
</evidence>
<dbReference type="Pfam" id="PF01562">
    <property type="entry name" value="Pep_M12B_propep"/>
    <property type="match status" value="1"/>
</dbReference>
<evidence type="ECO:0000256" key="1">
    <source>
        <dbReference type="ARBA" id="ARBA00001947"/>
    </source>
</evidence>
<keyword evidence="9" id="KW-0378">Hydrolase</keyword>
<dbReference type="InterPro" id="IPR036383">
    <property type="entry name" value="TSP1_rpt_sf"/>
</dbReference>
<evidence type="ECO:0000256" key="5">
    <source>
        <dbReference type="ARBA" id="ARBA00022670"/>
    </source>
</evidence>
<dbReference type="Gene3D" id="3.40.390.10">
    <property type="entry name" value="Collagenase (Catalytic Domain)"/>
    <property type="match status" value="1"/>
</dbReference>
<reference evidence="18 19" key="1">
    <citation type="journal article" date="2017" name="PLoS Biol.">
        <title>The sea cucumber genome provides insights into morphological evolution and visceral regeneration.</title>
        <authorList>
            <person name="Zhang X."/>
            <person name="Sun L."/>
            <person name="Yuan J."/>
            <person name="Sun Y."/>
            <person name="Gao Y."/>
            <person name="Zhang L."/>
            <person name="Li S."/>
            <person name="Dai H."/>
            <person name="Hamel J.F."/>
            <person name="Liu C."/>
            <person name="Yu Y."/>
            <person name="Liu S."/>
            <person name="Lin W."/>
            <person name="Guo K."/>
            <person name="Jin S."/>
            <person name="Xu P."/>
            <person name="Storey K.B."/>
            <person name="Huan P."/>
            <person name="Zhang T."/>
            <person name="Zhou Y."/>
            <person name="Zhang J."/>
            <person name="Lin C."/>
            <person name="Li X."/>
            <person name="Xing L."/>
            <person name="Huo D."/>
            <person name="Sun M."/>
            <person name="Wang L."/>
            <person name="Mercier A."/>
            <person name="Li F."/>
            <person name="Yang H."/>
            <person name="Xiang J."/>
        </authorList>
    </citation>
    <scope>NUCLEOTIDE SEQUENCE [LARGE SCALE GENOMIC DNA]</scope>
    <source>
        <strain evidence="18">Shaxun</strain>
        <tissue evidence="18">Muscle</tissue>
    </source>
</reference>
<gene>
    <name evidence="18" type="ORF">BSL78_05031</name>
</gene>
<protein>
    <submittedName>
        <fullName evidence="18">Putative A disintegrin and metalloproteinase with thrombospondin motifs 18</fullName>
    </submittedName>
</protein>
<feature type="binding site" evidence="14">
    <location>
        <position position="376"/>
    </location>
    <ligand>
        <name>Zn(2+)</name>
        <dbReference type="ChEBI" id="CHEBI:29105"/>
        <note>catalytic</note>
    </ligand>
</feature>
<keyword evidence="8" id="KW-0677">Repeat</keyword>
<organism evidence="18 19">
    <name type="scientific">Stichopus japonicus</name>
    <name type="common">Sea cucumber</name>
    <dbReference type="NCBI Taxonomy" id="307972"/>
    <lineage>
        <taxon>Eukaryota</taxon>
        <taxon>Metazoa</taxon>
        <taxon>Echinodermata</taxon>
        <taxon>Eleutherozoa</taxon>
        <taxon>Echinozoa</taxon>
        <taxon>Holothuroidea</taxon>
        <taxon>Aspidochirotacea</taxon>
        <taxon>Aspidochirotida</taxon>
        <taxon>Stichopodidae</taxon>
        <taxon>Apostichopus</taxon>
    </lineage>
</organism>
<dbReference type="FunFam" id="2.60.120.830:FF:000001">
    <property type="entry name" value="A disintegrin and metalloproteinase with thrombospondin motifs 1"/>
    <property type="match status" value="1"/>
</dbReference>
<comment type="subcellular location">
    <subcellularLocation>
        <location evidence="2">Secreted</location>
        <location evidence="2">Extracellular space</location>
        <location evidence="2">Extracellular matrix</location>
    </subcellularLocation>
</comment>
<keyword evidence="3" id="KW-0964">Secreted</keyword>
<evidence type="ECO:0000256" key="13">
    <source>
        <dbReference type="ARBA" id="ARBA00023180"/>
    </source>
</evidence>
<keyword evidence="18" id="KW-0401">Integrin</keyword>
<evidence type="ECO:0000259" key="16">
    <source>
        <dbReference type="PROSITE" id="PS50215"/>
    </source>
</evidence>
<sequence length="1145" mass="127419">MKKVYFAIVHPVQVDSTGTFVSHQLTPARRKRSLEDDLDAGPIHYKLTANDQNFHLELRASENLLAPGFRIERWWKDRSIKEEYIPELHNCHYHGRLLSHPSSSAAVSLCDGMVGLLRTASDDYLIEPLPSHLERLFSNTTSSSESRPHIIYKRSVTSVSPAAAAHNTTQQQTSEHHGNGTRTKKSKTAQHFCGKRKKFQPHPPQEPIYFVDEFPEAPNRTKRSLMGDIHQNRFVETLVVVDPPMVKNHTSEKVATYVLSVLNIVANLYRDASLGSTINIVLVNLILLEEDQPGLEVVHHADRSLNSFCQWQSALTSPNGTRHDHAMLLTGKDICSWKNEPCDTLGYAPIGGMCSKYRSCTINEDTGIGLAFTIAHESGHSFSMVHDGDGNGCRKHGGNIMSPTLSGHTGRFSWSQCSGEYLNEFLQSDRAYCTENEPELASRYAFPTRLPGEIYSADQQCQWQFGAKARLCSFNFGKVEPCKPSAMLILSLSPFLLRFLPQSICKSIWCHKGERRCETKFLPAADGTPCGVGVWCIQGECLLRGEKGPPPVDGGWSDYGVSKSAPLLAEEAYNSKSDSATTQLLRMAECEEGAVDFRTQQCASYNSRPFRGYFYEWQPYTHVIKSERCKLYCIADGFSFYFALAAKVIDGTKCEEGSSDACVNGKCEHVGCDNGINAEPDACGVCQGNNATCDFISGTYSEQFTQNDYYEVVLIPAGARHIRVAEKAPSESYLALRNTRFQYYLTGSWMVDWPGEFHFAGTTFTYERSFQQPESLTAPGPTTEDLVVEILLRETNPGITYEYTIQVPMVTTVQPLPVPVYRWNTTTTTCSVTCGGGVKRNVVTCVQDNTTIVDDSFCSERNKPSERVRACSQVNCPARWVTAQWRECNNNAVVVYRNGVYSAYAQWPMDATRPSRTDTAKGINQGGGSLVIFMIVHHSGRQVDGLSMRPTGQHVEKADSDCADLVRPKNRIPCMEGRCPLNVQWFISAWGSCSQTCGPGTRTRIIKCSHVDDQGQYRELPEDQCSHIARPNLATTKPCTEGVCRIPRERGQWTSEQWSECSVSCGGGTKTRTVRCVGTGNSAYVECDEALKPSLTQICATDTCSSLETSCVDEYHWCNLVPNYNMCSHVFYGGKCCYSCRNANT</sequence>
<dbReference type="InterPro" id="IPR010909">
    <property type="entry name" value="PLAC"/>
</dbReference>
<dbReference type="InterPro" id="IPR002870">
    <property type="entry name" value="Peptidase_M12B_N"/>
</dbReference>
<evidence type="ECO:0000256" key="8">
    <source>
        <dbReference type="ARBA" id="ARBA00022737"/>
    </source>
</evidence>
<dbReference type="InterPro" id="IPR000884">
    <property type="entry name" value="TSP1_rpt"/>
</dbReference>
<dbReference type="GO" id="GO:0006508">
    <property type="term" value="P:proteolysis"/>
    <property type="evidence" value="ECO:0007669"/>
    <property type="project" value="UniProtKB-KW"/>
</dbReference>
<evidence type="ECO:0000256" key="14">
    <source>
        <dbReference type="PROSITE-ProRule" id="PRU00276"/>
    </source>
</evidence>
<dbReference type="PROSITE" id="PS50900">
    <property type="entry name" value="PLAC"/>
    <property type="match status" value="1"/>
</dbReference>
<dbReference type="InterPro" id="IPR041645">
    <property type="entry name" value="ADAMTS_CR_2"/>
</dbReference>
<dbReference type="Pfam" id="PF08686">
    <property type="entry name" value="PLAC"/>
    <property type="match status" value="1"/>
</dbReference>
<evidence type="ECO:0000256" key="9">
    <source>
        <dbReference type="ARBA" id="ARBA00022801"/>
    </source>
</evidence>
<dbReference type="GO" id="GO:0007229">
    <property type="term" value="P:integrin-mediated signaling pathway"/>
    <property type="evidence" value="ECO:0007669"/>
    <property type="project" value="UniProtKB-KW"/>
</dbReference>
<dbReference type="GO" id="GO:0004222">
    <property type="term" value="F:metalloendopeptidase activity"/>
    <property type="evidence" value="ECO:0007669"/>
    <property type="project" value="InterPro"/>
</dbReference>
<dbReference type="SUPFAM" id="SSF82895">
    <property type="entry name" value="TSP-1 type 1 repeat"/>
    <property type="match status" value="3"/>
</dbReference>
<dbReference type="OrthoDB" id="10035764at2759"/>
<dbReference type="Pfam" id="PF17771">
    <property type="entry name" value="ADAMTS_CR_2"/>
    <property type="match status" value="1"/>
</dbReference>
<proteinExistence type="predicted"/>
<dbReference type="GO" id="GO:0046872">
    <property type="term" value="F:metal ion binding"/>
    <property type="evidence" value="ECO:0007669"/>
    <property type="project" value="UniProtKB-KW"/>
</dbReference>
<dbReference type="STRING" id="307972.A0A2G8LCS8"/>
<dbReference type="InterPro" id="IPR001590">
    <property type="entry name" value="Peptidase_M12B"/>
</dbReference>
<dbReference type="SUPFAM" id="SSF55486">
    <property type="entry name" value="Metalloproteases ('zincins'), catalytic domain"/>
    <property type="match status" value="1"/>
</dbReference>
<feature type="region of interest" description="Disordered" evidence="15">
    <location>
        <begin position="161"/>
        <end position="187"/>
    </location>
</feature>
<feature type="domain" description="Peptidase M12B" evidence="16">
    <location>
        <begin position="233"/>
        <end position="438"/>
    </location>
</feature>
<evidence type="ECO:0000256" key="7">
    <source>
        <dbReference type="ARBA" id="ARBA00022729"/>
    </source>
</evidence>
<keyword evidence="12" id="KW-1015">Disulfide bond</keyword>
<comment type="cofactor">
    <cofactor evidence="1">
        <name>Zn(2+)</name>
        <dbReference type="ChEBI" id="CHEBI:29105"/>
    </cofactor>
</comment>
<keyword evidence="13" id="KW-0325">Glycoprotein</keyword>
<evidence type="ECO:0000313" key="19">
    <source>
        <dbReference type="Proteomes" id="UP000230750"/>
    </source>
</evidence>
<comment type="caution">
    <text evidence="18">The sequence shown here is derived from an EMBL/GenBank/DDBJ whole genome shotgun (WGS) entry which is preliminary data.</text>
</comment>
<dbReference type="FunFam" id="3.40.390.10:FF:000001">
    <property type="entry name" value="A disintegrin and metalloproteinase with thrombospondin motifs 1"/>
    <property type="match status" value="1"/>
</dbReference>
<dbReference type="AlphaFoldDB" id="A0A2G8LCS8"/>
<dbReference type="Proteomes" id="UP000230750">
    <property type="component" value="Unassembled WGS sequence"/>
</dbReference>
<accession>A0A2G8LCS8</accession>
<evidence type="ECO:0000256" key="12">
    <source>
        <dbReference type="ARBA" id="ARBA00023157"/>
    </source>
</evidence>
<feature type="binding site" evidence="14">
    <location>
        <position position="386"/>
    </location>
    <ligand>
        <name>Zn(2+)</name>
        <dbReference type="ChEBI" id="CHEBI:29105"/>
        <note>catalytic</note>
    </ligand>
</feature>
<dbReference type="Pfam" id="PF19030">
    <property type="entry name" value="TSP1_ADAMTS"/>
    <property type="match status" value="3"/>
</dbReference>
<dbReference type="InterPro" id="IPR050439">
    <property type="entry name" value="ADAMTS_ADAMTS-like"/>
</dbReference>
<dbReference type="Gene3D" id="3.40.1620.60">
    <property type="match status" value="1"/>
</dbReference>
<dbReference type="PROSITE" id="PS50092">
    <property type="entry name" value="TSP1"/>
    <property type="match status" value="3"/>
</dbReference>
<keyword evidence="5" id="KW-0645">Protease</keyword>
<evidence type="ECO:0000256" key="3">
    <source>
        <dbReference type="ARBA" id="ARBA00022525"/>
    </source>
</evidence>
<keyword evidence="6 14" id="KW-0479">Metal-binding</keyword>
<keyword evidence="11" id="KW-0482">Metalloprotease</keyword>
<dbReference type="InterPro" id="IPR010294">
    <property type="entry name" value="ADAMTS_spacer1"/>
</dbReference>
<evidence type="ECO:0000256" key="6">
    <source>
        <dbReference type="ARBA" id="ARBA00022723"/>
    </source>
</evidence>
<keyword evidence="4" id="KW-0272">Extracellular matrix</keyword>
<dbReference type="Gene3D" id="2.20.100.10">
    <property type="entry name" value="Thrombospondin type-1 (TSP1) repeat"/>
    <property type="match status" value="3"/>
</dbReference>
<dbReference type="GO" id="GO:0031012">
    <property type="term" value="C:extracellular matrix"/>
    <property type="evidence" value="ECO:0007669"/>
    <property type="project" value="TreeGrafter"/>
</dbReference>
<evidence type="ECO:0000256" key="11">
    <source>
        <dbReference type="ARBA" id="ARBA00023049"/>
    </source>
</evidence>
<feature type="binding site" evidence="14">
    <location>
        <position position="380"/>
    </location>
    <ligand>
        <name>Zn(2+)</name>
        <dbReference type="ChEBI" id="CHEBI:29105"/>
        <note>catalytic</note>
    </ligand>
</feature>
<dbReference type="Gene3D" id="2.60.120.830">
    <property type="match status" value="1"/>
</dbReference>
<evidence type="ECO:0000313" key="18">
    <source>
        <dbReference type="EMBL" id="PIK58052.1"/>
    </source>
</evidence>
<dbReference type="SMART" id="SM00209">
    <property type="entry name" value="TSP1"/>
    <property type="match status" value="3"/>
</dbReference>
<evidence type="ECO:0000256" key="4">
    <source>
        <dbReference type="ARBA" id="ARBA00022530"/>
    </source>
</evidence>
<dbReference type="PROSITE" id="PS50215">
    <property type="entry name" value="ADAM_MEPRO"/>
    <property type="match status" value="1"/>
</dbReference>
<evidence type="ECO:0000256" key="2">
    <source>
        <dbReference type="ARBA" id="ARBA00004498"/>
    </source>
</evidence>
<dbReference type="Pfam" id="PF05986">
    <property type="entry name" value="ADAMTS_spacer1"/>
    <property type="match status" value="1"/>
</dbReference>
<dbReference type="GO" id="GO:0030198">
    <property type="term" value="P:extracellular matrix organization"/>
    <property type="evidence" value="ECO:0007669"/>
    <property type="project" value="TreeGrafter"/>
</dbReference>
<dbReference type="CDD" id="cd04273">
    <property type="entry name" value="ZnMc_ADAMTS_like"/>
    <property type="match status" value="1"/>
</dbReference>
<dbReference type="EMBL" id="MRZV01000124">
    <property type="protein sequence ID" value="PIK58052.1"/>
    <property type="molecule type" value="Genomic_DNA"/>
</dbReference>
<dbReference type="Pfam" id="PF01421">
    <property type="entry name" value="Reprolysin"/>
    <property type="match status" value="1"/>
</dbReference>
<keyword evidence="7" id="KW-0732">Signal</keyword>
<dbReference type="PANTHER" id="PTHR13723:SF293">
    <property type="entry name" value="A DISINTEGRIN AND METALLOPROTEINASE WITH THROMBOSPONDIN MOTIFS 18"/>
    <property type="match status" value="1"/>
</dbReference>
<feature type="active site" evidence="14">
    <location>
        <position position="377"/>
    </location>
</feature>
<feature type="domain" description="PLAC" evidence="17">
    <location>
        <begin position="1107"/>
        <end position="1144"/>
    </location>
</feature>
<keyword evidence="10 14" id="KW-0862">Zinc</keyword>
<evidence type="ECO:0000256" key="10">
    <source>
        <dbReference type="ARBA" id="ARBA00022833"/>
    </source>
</evidence>
<dbReference type="InterPro" id="IPR024079">
    <property type="entry name" value="MetalloPept_cat_dom_sf"/>
</dbReference>
<name>A0A2G8LCS8_STIJA</name>
<evidence type="ECO:0000256" key="15">
    <source>
        <dbReference type="SAM" id="MobiDB-lite"/>
    </source>
</evidence>
<dbReference type="Pfam" id="PF19236">
    <property type="entry name" value="ADAMTS_CR_3"/>
    <property type="match status" value="1"/>
</dbReference>